<feature type="region of interest" description="Disordered" evidence="7">
    <location>
        <begin position="1"/>
        <end position="20"/>
    </location>
</feature>
<name>A0A7J7J3F0_BUGNE</name>
<dbReference type="GO" id="GO:0061630">
    <property type="term" value="F:ubiquitin protein ligase activity"/>
    <property type="evidence" value="ECO:0007669"/>
    <property type="project" value="TreeGrafter"/>
</dbReference>
<dbReference type="SUPFAM" id="SSF57850">
    <property type="entry name" value="RING/U-box"/>
    <property type="match status" value="1"/>
</dbReference>
<evidence type="ECO:0000256" key="1">
    <source>
        <dbReference type="ARBA" id="ARBA00022723"/>
    </source>
</evidence>
<feature type="domain" description="RING-type" evidence="8">
    <location>
        <begin position="37"/>
        <end position="61"/>
    </location>
</feature>
<dbReference type="InterPro" id="IPR027370">
    <property type="entry name" value="Znf-RING_euk"/>
</dbReference>
<dbReference type="PROSITE" id="PS50089">
    <property type="entry name" value="ZF_RING_2"/>
    <property type="match status" value="1"/>
</dbReference>
<feature type="repeat" description="NHL" evidence="6">
    <location>
        <begin position="436"/>
        <end position="473"/>
    </location>
</feature>
<organism evidence="9 10">
    <name type="scientific">Bugula neritina</name>
    <name type="common">Brown bryozoan</name>
    <name type="synonym">Sertularia neritina</name>
    <dbReference type="NCBI Taxonomy" id="10212"/>
    <lineage>
        <taxon>Eukaryota</taxon>
        <taxon>Metazoa</taxon>
        <taxon>Spiralia</taxon>
        <taxon>Lophotrochozoa</taxon>
        <taxon>Bryozoa</taxon>
        <taxon>Gymnolaemata</taxon>
        <taxon>Cheilostomatida</taxon>
        <taxon>Flustrina</taxon>
        <taxon>Buguloidea</taxon>
        <taxon>Bugulidae</taxon>
        <taxon>Bugula</taxon>
    </lineage>
</organism>
<accession>A0A7J7J3F0</accession>
<feature type="compositionally biased region" description="Polar residues" evidence="7">
    <location>
        <begin position="159"/>
        <end position="181"/>
    </location>
</feature>
<dbReference type="SUPFAM" id="SSF101898">
    <property type="entry name" value="NHL repeat"/>
    <property type="match status" value="1"/>
</dbReference>
<dbReference type="InterPro" id="IPR050952">
    <property type="entry name" value="TRIM-NHL_E3_ligases"/>
</dbReference>
<dbReference type="EMBL" id="VXIV02003185">
    <property type="protein sequence ID" value="KAF6020214.1"/>
    <property type="molecule type" value="Genomic_DNA"/>
</dbReference>
<evidence type="ECO:0000256" key="5">
    <source>
        <dbReference type="PROSITE-ProRule" id="PRU00175"/>
    </source>
</evidence>
<feature type="compositionally biased region" description="Acidic residues" evidence="7">
    <location>
        <begin position="84"/>
        <end position="93"/>
    </location>
</feature>
<dbReference type="PROSITE" id="PS00518">
    <property type="entry name" value="ZF_RING_1"/>
    <property type="match status" value="1"/>
</dbReference>
<evidence type="ECO:0000313" key="10">
    <source>
        <dbReference type="Proteomes" id="UP000593567"/>
    </source>
</evidence>
<evidence type="ECO:0000256" key="6">
    <source>
        <dbReference type="PROSITE-ProRule" id="PRU00504"/>
    </source>
</evidence>
<comment type="caution">
    <text evidence="9">The sequence shown here is derived from an EMBL/GenBank/DDBJ whole genome shotgun (WGS) entry which is preliminary data.</text>
</comment>
<dbReference type="PANTHER" id="PTHR24104">
    <property type="entry name" value="E3 UBIQUITIN-PROTEIN LIGASE NHLRC1-RELATED"/>
    <property type="match status" value="1"/>
</dbReference>
<keyword evidence="2" id="KW-0677">Repeat</keyword>
<feature type="compositionally biased region" description="Polar residues" evidence="7">
    <location>
        <begin position="232"/>
        <end position="246"/>
    </location>
</feature>
<dbReference type="InterPro" id="IPR001258">
    <property type="entry name" value="NHL_repeat"/>
</dbReference>
<evidence type="ECO:0000256" key="2">
    <source>
        <dbReference type="ARBA" id="ARBA00022737"/>
    </source>
</evidence>
<dbReference type="GO" id="GO:0008270">
    <property type="term" value="F:zinc ion binding"/>
    <property type="evidence" value="ECO:0007669"/>
    <property type="project" value="UniProtKB-KW"/>
</dbReference>
<feature type="region of interest" description="Disordered" evidence="7">
    <location>
        <begin position="74"/>
        <end position="196"/>
    </location>
</feature>
<dbReference type="Gene3D" id="2.120.10.30">
    <property type="entry name" value="TolB, C-terminal domain"/>
    <property type="match status" value="1"/>
</dbReference>
<reference evidence="9" key="1">
    <citation type="submission" date="2020-06" db="EMBL/GenBank/DDBJ databases">
        <title>Draft genome of Bugula neritina, a colonial animal packing powerful symbionts and potential medicines.</title>
        <authorList>
            <person name="Rayko M."/>
        </authorList>
    </citation>
    <scope>NUCLEOTIDE SEQUENCE [LARGE SCALE GENOMIC DNA]</scope>
    <source>
        <strain evidence="9">Kwan_BN1</strain>
    </source>
</reference>
<dbReference type="PANTHER" id="PTHR24104:SF25">
    <property type="entry name" value="PROTEIN LIN-41"/>
    <property type="match status" value="1"/>
</dbReference>
<dbReference type="Pfam" id="PF13445">
    <property type="entry name" value="zf-RING_UBOX"/>
    <property type="match status" value="1"/>
</dbReference>
<dbReference type="AlphaFoldDB" id="A0A7J7J3F0"/>
<evidence type="ECO:0000256" key="3">
    <source>
        <dbReference type="ARBA" id="ARBA00022771"/>
    </source>
</evidence>
<dbReference type="OrthoDB" id="6136258at2759"/>
<dbReference type="InterPro" id="IPR001841">
    <property type="entry name" value="Znf_RING"/>
</dbReference>
<evidence type="ECO:0000313" key="9">
    <source>
        <dbReference type="EMBL" id="KAF6020214.1"/>
    </source>
</evidence>
<proteinExistence type="predicted"/>
<keyword evidence="3 5" id="KW-0863">Zinc-finger</keyword>
<evidence type="ECO:0000256" key="4">
    <source>
        <dbReference type="ARBA" id="ARBA00022833"/>
    </source>
</evidence>
<gene>
    <name evidence="9" type="ORF">EB796_021455</name>
</gene>
<dbReference type="InterPro" id="IPR011042">
    <property type="entry name" value="6-blade_b-propeller_TolB-like"/>
</dbReference>
<keyword evidence="1" id="KW-0479">Metal-binding</keyword>
<dbReference type="CDD" id="cd05819">
    <property type="entry name" value="NHL"/>
    <property type="match status" value="1"/>
</dbReference>
<evidence type="ECO:0000256" key="7">
    <source>
        <dbReference type="SAM" id="MobiDB-lite"/>
    </source>
</evidence>
<sequence>MGFDHSDDHDNDIDRDEQQPQDLDASFRKDVEKLLLCPVCHETVTDPRRLICGHFFCSECVDLLTVVNDDELAADQTPNGLSDENVEEVESEEKDASSAAQPANNGTGEKEAETSDVIIDPPQDYQSPDGVEESEEPLPPPPPEALAEEPVLDTAAHESAQNGDVDSNQQTGSSLESSSGEQDGVDSRMKASEIKPSTVAISIEMERQCGDCHSNKCTCNCNSTLLTPPVSNGSQLSVETNTSSIPSDEGEPEIPIKQLTKFVVPSSASHIEVANNNKIYATRWTYDEDGSVWTFDRNGKKMKFLQSGHHDYTGITLSKLGFIFALNSSKKRVEEFNGINGKKVKQFKLDLCSDPHAVGIMPTGEVLVVDQEKNSIIVYPNNKKLSVKPRRIKHELIQEPYDIATTAEGFYVTCAKTRCLLKMDLSGNVIWTYGGSSVGKRRLRAPQGVCIDDEGRVYVVDKGNHNVLVFTKDGELKGHLCDKDSPEPMKNPWYISVRDGLLAILFSHNVVKTYNFV</sequence>
<dbReference type="GO" id="GO:0043161">
    <property type="term" value="P:proteasome-mediated ubiquitin-dependent protein catabolic process"/>
    <property type="evidence" value="ECO:0007669"/>
    <property type="project" value="TreeGrafter"/>
</dbReference>
<protein>
    <recommendedName>
        <fullName evidence="8">RING-type domain-containing protein</fullName>
    </recommendedName>
</protein>
<dbReference type="InterPro" id="IPR013083">
    <property type="entry name" value="Znf_RING/FYVE/PHD"/>
</dbReference>
<dbReference type="PROSITE" id="PS51125">
    <property type="entry name" value="NHL"/>
    <property type="match status" value="1"/>
</dbReference>
<keyword evidence="10" id="KW-1185">Reference proteome</keyword>
<dbReference type="InterPro" id="IPR017907">
    <property type="entry name" value="Znf_RING_CS"/>
</dbReference>
<keyword evidence="4" id="KW-0862">Zinc</keyword>
<evidence type="ECO:0000259" key="8">
    <source>
        <dbReference type="PROSITE" id="PS50089"/>
    </source>
</evidence>
<dbReference type="GO" id="GO:0000209">
    <property type="term" value="P:protein polyubiquitination"/>
    <property type="evidence" value="ECO:0007669"/>
    <property type="project" value="TreeGrafter"/>
</dbReference>
<feature type="region of interest" description="Disordered" evidence="7">
    <location>
        <begin position="232"/>
        <end position="252"/>
    </location>
</feature>
<dbReference type="Gene3D" id="3.30.40.10">
    <property type="entry name" value="Zinc/RING finger domain, C3HC4 (zinc finger)"/>
    <property type="match status" value="1"/>
</dbReference>
<dbReference type="Proteomes" id="UP000593567">
    <property type="component" value="Unassembled WGS sequence"/>
</dbReference>
<dbReference type="Pfam" id="PF01436">
    <property type="entry name" value="NHL"/>
    <property type="match status" value="1"/>
</dbReference>